<keyword evidence="4" id="KW-0032">Aminotransferase</keyword>
<evidence type="ECO:0000313" key="10">
    <source>
        <dbReference type="Proteomes" id="UP000268652"/>
    </source>
</evidence>
<dbReference type="PROSITE" id="PS51278">
    <property type="entry name" value="GATASE_TYPE_2"/>
    <property type="match status" value="1"/>
</dbReference>
<organism evidence="8 11">
    <name type="scientific">Streptomyces radicis</name>
    <dbReference type="NCBI Taxonomy" id="1750517"/>
    <lineage>
        <taxon>Bacteria</taxon>
        <taxon>Bacillati</taxon>
        <taxon>Actinomycetota</taxon>
        <taxon>Actinomycetes</taxon>
        <taxon>Kitasatosporales</taxon>
        <taxon>Streptomycetaceae</taxon>
        <taxon>Streptomyces</taxon>
    </lineage>
</organism>
<evidence type="ECO:0000256" key="2">
    <source>
        <dbReference type="ARBA" id="ARBA00012916"/>
    </source>
</evidence>
<reference evidence="10 11" key="1">
    <citation type="submission" date="2018-09" db="EMBL/GenBank/DDBJ databases">
        <title>Streptomyces sp. nov. DS1-2, an endophytic actinomycete isolated from roots of Dendrobium scabrilingue.</title>
        <authorList>
            <person name="Kuncharoen N."/>
            <person name="Kudo T."/>
            <person name="Ohkuma M."/>
            <person name="Yuki M."/>
            <person name="Tanasupawat S."/>
        </authorList>
    </citation>
    <scope>NUCLEOTIDE SEQUENCE [LARGE SCALE GENOMIC DNA]</scope>
    <source>
        <strain evidence="8 11">AZ1-7</strain>
        <strain evidence="9 10">DS1-2</strain>
    </source>
</reference>
<dbReference type="InterPro" id="IPR029055">
    <property type="entry name" value="Ntn_hydrolases_N"/>
</dbReference>
<dbReference type="PANTHER" id="PTHR10937">
    <property type="entry name" value="GLUCOSAMINE--FRUCTOSE-6-PHOSPHATE AMINOTRANSFERASE, ISOMERIZING"/>
    <property type="match status" value="1"/>
</dbReference>
<evidence type="ECO:0000256" key="4">
    <source>
        <dbReference type="ARBA" id="ARBA00022576"/>
    </source>
</evidence>
<dbReference type="Gene3D" id="3.60.20.10">
    <property type="entry name" value="Glutamine Phosphoribosylpyrophosphate, subunit 1, domain 1"/>
    <property type="match status" value="1"/>
</dbReference>
<evidence type="ECO:0000313" key="8">
    <source>
        <dbReference type="EMBL" id="RKN08095.1"/>
    </source>
</evidence>
<evidence type="ECO:0000313" key="11">
    <source>
        <dbReference type="Proteomes" id="UP000275024"/>
    </source>
</evidence>
<dbReference type="GO" id="GO:0006047">
    <property type="term" value="P:UDP-N-acetylglucosamine metabolic process"/>
    <property type="evidence" value="ECO:0007669"/>
    <property type="project" value="TreeGrafter"/>
</dbReference>
<evidence type="ECO:0000259" key="7">
    <source>
        <dbReference type="PROSITE" id="PS51278"/>
    </source>
</evidence>
<dbReference type="GO" id="GO:0006487">
    <property type="term" value="P:protein N-linked glycosylation"/>
    <property type="evidence" value="ECO:0007669"/>
    <property type="project" value="TreeGrafter"/>
</dbReference>
<accession>A0A3A9W4D2</accession>
<evidence type="ECO:0000313" key="9">
    <source>
        <dbReference type="EMBL" id="RKN20450.1"/>
    </source>
</evidence>
<dbReference type="GO" id="GO:0004360">
    <property type="term" value="F:glutamine-fructose-6-phosphate transaminase (isomerizing) activity"/>
    <property type="evidence" value="ECO:0007669"/>
    <property type="project" value="UniProtKB-EC"/>
</dbReference>
<dbReference type="EC" id="2.6.1.16" evidence="2"/>
<evidence type="ECO:0000256" key="5">
    <source>
        <dbReference type="ARBA" id="ARBA00022679"/>
    </source>
</evidence>
<evidence type="ECO:0000256" key="6">
    <source>
        <dbReference type="ARBA" id="ARBA00022962"/>
    </source>
</evidence>
<evidence type="ECO:0000256" key="1">
    <source>
        <dbReference type="ARBA" id="ARBA00001031"/>
    </source>
</evidence>
<dbReference type="Proteomes" id="UP000268652">
    <property type="component" value="Unassembled WGS sequence"/>
</dbReference>
<gene>
    <name evidence="9" type="ORF">D7318_18220</name>
    <name evidence="8" type="ORF">D7319_16360</name>
</gene>
<sequence>MCGMVGYVGAQARSALDVVLVGLGRLERPGHDSSGVAVLAEDGGIAAARAAGGLAALHGVLRERPLPTGGSAIGHLRRATHGAPSEGNAHPQLDNAGRVAVVHDGEIANHAALRAELAARGHALASETDTEVVAHLLAEQFSSCEDLGEAMRQVCRSLVGEFALLAVHADEPFTVVGARRGRPLVVGLGDGELFVASEGVAFDGLARDVVGLADDQVVVLRRDVDGVGCEITDAGGSVVTA</sequence>
<dbReference type="GO" id="GO:0006002">
    <property type="term" value="P:fructose 6-phosphate metabolic process"/>
    <property type="evidence" value="ECO:0007669"/>
    <property type="project" value="TreeGrafter"/>
</dbReference>
<dbReference type="EMBL" id="RBDY01000013">
    <property type="protein sequence ID" value="RKN20450.1"/>
    <property type="molecule type" value="Genomic_DNA"/>
</dbReference>
<dbReference type="Proteomes" id="UP000275024">
    <property type="component" value="Unassembled WGS sequence"/>
</dbReference>
<comment type="catalytic activity">
    <reaction evidence="1">
        <text>D-fructose 6-phosphate + L-glutamine = D-glucosamine 6-phosphate + L-glutamate</text>
        <dbReference type="Rhea" id="RHEA:13237"/>
        <dbReference type="ChEBI" id="CHEBI:29985"/>
        <dbReference type="ChEBI" id="CHEBI:58359"/>
        <dbReference type="ChEBI" id="CHEBI:58725"/>
        <dbReference type="ChEBI" id="CHEBI:61527"/>
        <dbReference type="EC" id="2.6.1.16"/>
    </reaction>
</comment>
<protein>
    <recommendedName>
        <fullName evidence="3">Glutamine--fructose-6-phosphate aminotransferase [isomerizing]</fullName>
        <ecNumber evidence="2">2.6.1.16</ecNumber>
    </recommendedName>
</protein>
<dbReference type="AlphaFoldDB" id="A0A3A9W4D2"/>
<dbReference type="EMBL" id="RBDX01000012">
    <property type="protein sequence ID" value="RKN08095.1"/>
    <property type="molecule type" value="Genomic_DNA"/>
</dbReference>
<dbReference type="Pfam" id="PF13522">
    <property type="entry name" value="GATase_6"/>
    <property type="match status" value="1"/>
</dbReference>
<comment type="caution">
    <text evidence="8">The sequence shown here is derived from an EMBL/GenBank/DDBJ whole genome shotgun (WGS) entry which is preliminary data.</text>
</comment>
<keyword evidence="10" id="KW-1185">Reference proteome</keyword>
<proteinExistence type="predicted"/>
<keyword evidence="5" id="KW-0808">Transferase</keyword>
<dbReference type="GO" id="GO:0005829">
    <property type="term" value="C:cytosol"/>
    <property type="evidence" value="ECO:0007669"/>
    <property type="project" value="TreeGrafter"/>
</dbReference>
<dbReference type="OrthoDB" id="4187770at2"/>
<dbReference type="PANTHER" id="PTHR10937:SF0">
    <property type="entry name" value="GLUTAMINE--FRUCTOSE-6-PHOSPHATE TRANSAMINASE (ISOMERIZING)"/>
    <property type="match status" value="1"/>
</dbReference>
<dbReference type="SUPFAM" id="SSF56235">
    <property type="entry name" value="N-terminal nucleophile aminohydrolases (Ntn hydrolases)"/>
    <property type="match status" value="1"/>
</dbReference>
<dbReference type="InterPro" id="IPR017932">
    <property type="entry name" value="GATase_2_dom"/>
</dbReference>
<feature type="domain" description="Glutamine amidotransferase type-2" evidence="7">
    <location>
        <begin position="2"/>
        <end position="223"/>
    </location>
</feature>
<keyword evidence="6" id="KW-0315">Glutamine amidotransferase</keyword>
<evidence type="ECO:0000256" key="3">
    <source>
        <dbReference type="ARBA" id="ARBA00016090"/>
    </source>
</evidence>
<name>A0A3A9W4D2_9ACTN</name>